<accession>A0A6L2KZS2</accession>
<name>A0A6L2KZS2_TANCI</name>
<feature type="compositionally biased region" description="Polar residues" evidence="1">
    <location>
        <begin position="350"/>
        <end position="361"/>
    </location>
</feature>
<organism evidence="2">
    <name type="scientific">Tanacetum cinerariifolium</name>
    <name type="common">Dalmatian daisy</name>
    <name type="synonym">Chrysanthemum cinerariifolium</name>
    <dbReference type="NCBI Taxonomy" id="118510"/>
    <lineage>
        <taxon>Eukaryota</taxon>
        <taxon>Viridiplantae</taxon>
        <taxon>Streptophyta</taxon>
        <taxon>Embryophyta</taxon>
        <taxon>Tracheophyta</taxon>
        <taxon>Spermatophyta</taxon>
        <taxon>Magnoliopsida</taxon>
        <taxon>eudicotyledons</taxon>
        <taxon>Gunneridae</taxon>
        <taxon>Pentapetalae</taxon>
        <taxon>asterids</taxon>
        <taxon>campanulids</taxon>
        <taxon>Asterales</taxon>
        <taxon>Asteraceae</taxon>
        <taxon>Asteroideae</taxon>
        <taxon>Anthemideae</taxon>
        <taxon>Anthemidinae</taxon>
        <taxon>Tanacetum</taxon>
    </lineage>
</organism>
<comment type="caution">
    <text evidence="2">The sequence shown here is derived from an EMBL/GenBank/DDBJ whole genome shotgun (WGS) entry which is preliminary data.</text>
</comment>
<evidence type="ECO:0000256" key="1">
    <source>
        <dbReference type="SAM" id="MobiDB-lite"/>
    </source>
</evidence>
<protein>
    <submittedName>
        <fullName evidence="2">Uncharacterized protein</fullName>
    </submittedName>
</protein>
<feature type="compositionally biased region" description="Basic and acidic residues" evidence="1">
    <location>
        <begin position="332"/>
        <end position="341"/>
    </location>
</feature>
<proteinExistence type="predicted"/>
<evidence type="ECO:0000313" key="2">
    <source>
        <dbReference type="EMBL" id="GEU55161.1"/>
    </source>
</evidence>
<feature type="region of interest" description="Disordered" evidence="1">
    <location>
        <begin position="161"/>
        <end position="181"/>
    </location>
</feature>
<sequence>MCDYISFNEDDEEEEEDELVKTFSNDFDDEAKITDKAEGHEDEEMDYTTSQLYDDMDIWLNEPVQADDETIQKEGTDAELTNLQQGNDNSKISQVIKDAHVTLSTVAKKTKVPITSSSHLSNLQANSFTHYNTYISIIIESSPIYSTIIPQSIPSFTPLPPQLTPTSPPTTKATNSPSTLPDFASVFQSNNRVTALEKEVAELKKDNPLKTQVTAIVYEHLDIRLGAIRDAFMNFLSASTTARIIEQVKNQLPQILPEEVSKFSPLIVQRMVTESLDYVVLAKEIGKVLDIDKTLLSTYDKVYSLKRSQKYKDKDKDPSAGSDWRLKKRKTSKDVEPTKEEPEFEVAGSNMPQDQEENPSNNDKEPKGKVASKCDWFTKPKRPQEPTDPD</sequence>
<reference evidence="2" key="1">
    <citation type="journal article" date="2019" name="Sci. Rep.">
        <title>Draft genome of Tanacetum cinerariifolium, the natural source of mosquito coil.</title>
        <authorList>
            <person name="Yamashiro T."/>
            <person name="Shiraishi A."/>
            <person name="Satake H."/>
            <person name="Nakayama K."/>
        </authorList>
    </citation>
    <scope>NUCLEOTIDE SEQUENCE</scope>
</reference>
<feature type="compositionally biased region" description="Basic and acidic residues" evidence="1">
    <location>
        <begin position="376"/>
        <end position="390"/>
    </location>
</feature>
<gene>
    <name evidence="2" type="ORF">Tci_027139</name>
</gene>
<feature type="region of interest" description="Disordered" evidence="1">
    <location>
        <begin position="308"/>
        <end position="390"/>
    </location>
</feature>
<dbReference type="EMBL" id="BKCJ010003450">
    <property type="protein sequence ID" value="GEU55161.1"/>
    <property type="molecule type" value="Genomic_DNA"/>
</dbReference>
<dbReference type="AlphaFoldDB" id="A0A6L2KZS2"/>